<feature type="repeat" description="WD" evidence="3">
    <location>
        <begin position="839"/>
        <end position="880"/>
    </location>
</feature>
<dbReference type="PRINTS" id="PR00320">
    <property type="entry name" value="GPROTEINBRPT"/>
</dbReference>
<dbReference type="Pfam" id="PF24883">
    <property type="entry name" value="NPHP3_N"/>
    <property type="match status" value="1"/>
</dbReference>
<feature type="repeat" description="WD" evidence="3">
    <location>
        <begin position="1137"/>
        <end position="1178"/>
    </location>
</feature>
<keyword evidence="1 3" id="KW-0853">WD repeat</keyword>
<comment type="caution">
    <text evidence="5">The sequence shown here is derived from an EMBL/GenBank/DDBJ whole genome shotgun (WGS) entry which is preliminary data.</text>
</comment>
<feature type="repeat" description="WD" evidence="3">
    <location>
        <begin position="1218"/>
        <end position="1259"/>
    </location>
</feature>
<evidence type="ECO:0000313" key="6">
    <source>
        <dbReference type="Proteomes" id="UP000683000"/>
    </source>
</evidence>
<dbReference type="Gene3D" id="3.40.50.300">
    <property type="entry name" value="P-loop containing nucleotide triphosphate hydrolases"/>
    <property type="match status" value="1"/>
</dbReference>
<feature type="repeat" description="WD" evidence="3">
    <location>
        <begin position="966"/>
        <end position="1007"/>
    </location>
</feature>
<dbReference type="PROSITE" id="PS50294">
    <property type="entry name" value="WD_REPEATS_REGION"/>
    <property type="match status" value="8"/>
</dbReference>
<dbReference type="InterPro" id="IPR019775">
    <property type="entry name" value="WD40_repeat_CS"/>
</dbReference>
<protein>
    <submittedName>
        <fullName evidence="5">WD40-repeat-containing domain protein</fullName>
    </submittedName>
</protein>
<sequence length="1320" mass="145733">MLADTVGGILGRLKDGVLEVPLPKDSPDEQVDSPEITIKFALTVELRGNVDADELQATDAVNKATEMVNALATPQIVGLAGSVINTGINIATELQTFENTWSVLLKRMALFNKIVAGIAEIHPYTSLAWSVISAANQVLVNQQGRDDRVVRLAGMMSDVFAFVEDAEPLKVVEAHREHIKLLIQQVTECGYFITEYAKQDNFWTRTAKYTFSDVDSKVTDYENKLRDLKAAFLDGITLQSGVTVFRMMNVVQTITKSMDLSDMPYAHGARYVEEKGCLPGTREAIIHDICNVLNNPGEDAPRVCLLTGVAGSGKSAVAHSIARLYDGQQRLGSSYCFLRSDVTRRNPSNFFSTIALDLSDHDSQYKAELCQVVENNRSLRTSISLSEQVRRLIVEPSKHLDTIGPLIVVVDALDESGDQANRRGLLRAFTEQVAENNFPKNLRFLITARPEKDILDELASSPQIVHKQLGDVAEEVVDEDIRKFIRHSLHRYTELESAWPNQVWCRLLVRHSQHLFQWASTARRFIEGDGAIGLSMRERLEILIQRKNVGLHPLDDLYRTILGQLFTLDNVQDKFRDVMALVLALKEPLSLTSLAALFNGDPNIRDIIKPLGSLLDGTYDETKPIRPLHTSFRDFLLDDVRSSAFHVNILPRHSLSLGHASLGCMRKMLKFNICDLEDSRLRNNAVPYLADRVSNVIPPYLTYSCQYWMDHVQHTESTPELLDEITSFFKTFFPFWLEALSLLSLFHPTSYTLSALTACTILRQWAKDCEIATLATEASQFIQLFAPIISESAPHLYLSAMPQTPSSSPLCQLWVNHLQNHLSVTSGHLASWPVEMHTLQGHTNHVTSIAYSPDGAHIVSGSRDKTIRVWNPITGQCVATLPEVNTISVTSVAYSPDGNYIVAGSESIRIWDANTGQHVAGPFQGHRHLITAVAYSPGGSCVVSGSMDKMIRIWDADTGLCVAGPLEGHTDVVRSLAFSPEGSQFVSGSEDNTLRVWNVNTGECMAGPFGHYTTVYSVAYSPDGCYVASGSRDETIRVWDPSTGVCVAGPFQGHTGWIYSVAYSPDGNHIASASADTTIRIWDAKTGQCVAGPYQGHTLSVTSVVYSPDGSCLVSGSWDKTIKIWNLNTSYHVEHTSQGHTDMVTSVAYSPDGNNIVSGSYDGTLKTWNANTGQHVQTPFQNSIVLVSSVIFSPSGRHIIFSLGSTIGIWDTITEQGMRGTAGPVTSVAYSSDGRYIVSGSEDCSIKVWESQALDSVREICYQENGWIELSDGACLCWIPSWARSSFSLPLHTLVLSSNETYKLDFGNFLHGESWASCWK</sequence>
<dbReference type="InterPro" id="IPR001680">
    <property type="entry name" value="WD40_rpt"/>
</dbReference>
<dbReference type="SUPFAM" id="SSF52540">
    <property type="entry name" value="P-loop containing nucleoside triphosphate hydrolases"/>
    <property type="match status" value="1"/>
</dbReference>
<feature type="domain" description="AAA+ ATPase" evidence="4">
    <location>
        <begin position="300"/>
        <end position="470"/>
    </location>
</feature>
<dbReference type="PANTHER" id="PTHR22847">
    <property type="entry name" value="WD40 REPEAT PROTEIN"/>
    <property type="match status" value="1"/>
</dbReference>
<dbReference type="Gene3D" id="2.130.10.10">
    <property type="entry name" value="YVTN repeat-like/Quinoprotein amine dehydrogenase"/>
    <property type="match status" value="3"/>
</dbReference>
<feature type="repeat" description="WD" evidence="3">
    <location>
        <begin position="923"/>
        <end position="964"/>
    </location>
</feature>
<dbReference type="OrthoDB" id="2658414at2759"/>
<evidence type="ECO:0000259" key="4">
    <source>
        <dbReference type="SMART" id="SM00382"/>
    </source>
</evidence>
<dbReference type="Proteomes" id="UP000683000">
    <property type="component" value="Unassembled WGS sequence"/>
</dbReference>
<accession>A0A8I2YRR6</accession>
<dbReference type="CDD" id="cd00200">
    <property type="entry name" value="WD40"/>
    <property type="match status" value="1"/>
</dbReference>
<dbReference type="InterPro" id="IPR036322">
    <property type="entry name" value="WD40_repeat_dom_sf"/>
</dbReference>
<dbReference type="EMBL" id="JAGFBS010000008">
    <property type="protein sequence ID" value="KAG6377914.1"/>
    <property type="molecule type" value="Genomic_DNA"/>
</dbReference>
<evidence type="ECO:0000256" key="1">
    <source>
        <dbReference type="ARBA" id="ARBA00022574"/>
    </source>
</evidence>
<evidence type="ECO:0000256" key="2">
    <source>
        <dbReference type="ARBA" id="ARBA00022737"/>
    </source>
</evidence>
<dbReference type="PROSITE" id="PS00678">
    <property type="entry name" value="WD_REPEATS_1"/>
    <property type="match status" value="4"/>
</dbReference>
<dbReference type="GO" id="GO:1990234">
    <property type="term" value="C:transferase complex"/>
    <property type="evidence" value="ECO:0007669"/>
    <property type="project" value="UniProtKB-ARBA"/>
</dbReference>
<keyword evidence="2" id="KW-0677">Repeat</keyword>
<dbReference type="InterPro" id="IPR020472">
    <property type="entry name" value="WD40_PAC1"/>
</dbReference>
<feature type="repeat" description="WD" evidence="3">
    <location>
        <begin position="1051"/>
        <end position="1092"/>
    </location>
</feature>
<reference evidence="5" key="1">
    <citation type="submission" date="2021-03" db="EMBL/GenBank/DDBJ databases">
        <title>Evolutionary innovations through gain and loss of genes in the ectomycorrhizal Boletales.</title>
        <authorList>
            <person name="Wu G."/>
            <person name="Miyauchi S."/>
            <person name="Morin E."/>
            <person name="Yang Z.-L."/>
            <person name="Xu J."/>
            <person name="Martin F.M."/>
        </authorList>
    </citation>
    <scope>NUCLEOTIDE SEQUENCE</scope>
    <source>
        <strain evidence="5">BR01</strain>
    </source>
</reference>
<evidence type="ECO:0000256" key="3">
    <source>
        <dbReference type="PROSITE-ProRule" id="PRU00221"/>
    </source>
</evidence>
<feature type="repeat" description="WD" evidence="3">
    <location>
        <begin position="1094"/>
        <end position="1135"/>
    </location>
</feature>
<dbReference type="Pfam" id="PF00400">
    <property type="entry name" value="WD40"/>
    <property type="match status" value="9"/>
</dbReference>
<dbReference type="InterPro" id="IPR015943">
    <property type="entry name" value="WD40/YVTN_repeat-like_dom_sf"/>
</dbReference>
<name>A0A8I2YRR6_9AGAM</name>
<dbReference type="InterPro" id="IPR056884">
    <property type="entry name" value="NPHP3-like_N"/>
</dbReference>
<dbReference type="PANTHER" id="PTHR22847:SF637">
    <property type="entry name" value="WD REPEAT DOMAIN 5B"/>
    <property type="match status" value="1"/>
</dbReference>
<dbReference type="PROSITE" id="PS50082">
    <property type="entry name" value="WD_REPEATS_2"/>
    <property type="match status" value="8"/>
</dbReference>
<dbReference type="SUPFAM" id="SSF50978">
    <property type="entry name" value="WD40 repeat-like"/>
    <property type="match status" value="2"/>
</dbReference>
<dbReference type="SMART" id="SM00382">
    <property type="entry name" value="AAA"/>
    <property type="match status" value="1"/>
</dbReference>
<dbReference type="InterPro" id="IPR003593">
    <property type="entry name" value="AAA+_ATPase"/>
</dbReference>
<proteinExistence type="predicted"/>
<dbReference type="InterPro" id="IPR027417">
    <property type="entry name" value="P-loop_NTPase"/>
</dbReference>
<evidence type="ECO:0000313" key="5">
    <source>
        <dbReference type="EMBL" id="KAG6377914.1"/>
    </source>
</evidence>
<dbReference type="SMART" id="SM00320">
    <property type="entry name" value="WD40"/>
    <property type="match status" value="10"/>
</dbReference>
<keyword evidence="6" id="KW-1185">Reference proteome</keyword>
<gene>
    <name evidence="5" type="ORF">JVT61DRAFT_14703</name>
</gene>
<feature type="repeat" description="WD" evidence="3">
    <location>
        <begin position="1008"/>
        <end position="1040"/>
    </location>
</feature>
<organism evidence="5 6">
    <name type="scientific">Boletus reticuloceps</name>
    <dbReference type="NCBI Taxonomy" id="495285"/>
    <lineage>
        <taxon>Eukaryota</taxon>
        <taxon>Fungi</taxon>
        <taxon>Dikarya</taxon>
        <taxon>Basidiomycota</taxon>
        <taxon>Agaricomycotina</taxon>
        <taxon>Agaricomycetes</taxon>
        <taxon>Agaricomycetidae</taxon>
        <taxon>Boletales</taxon>
        <taxon>Boletineae</taxon>
        <taxon>Boletaceae</taxon>
        <taxon>Boletoideae</taxon>
        <taxon>Boletus</taxon>
    </lineage>
</organism>